<dbReference type="AlphaFoldDB" id="A0A445MXY3"/>
<gene>
    <name evidence="1" type="ORF">PITCH_A230032</name>
</gene>
<evidence type="ECO:0000313" key="1">
    <source>
        <dbReference type="EMBL" id="SPD74346.1"/>
    </source>
</evidence>
<protein>
    <submittedName>
        <fullName evidence="1">Uncharacterized protein</fullName>
    </submittedName>
</protein>
<accession>A0A445MXY3</accession>
<reference evidence="1" key="1">
    <citation type="submission" date="2018-01" db="EMBL/GenBank/DDBJ databases">
        <authorList>
            <person name="Regsiter A."/>
            <person name="William W."/>
        </authorList>
    </citation>
    <scope>NUCLEOTIDE SEQUENCE</scope>
    <source>
        <strain evidence="1">TRIP AH-1</strain>
    </source>
</reference>
<dbReference type="EMBL" id="OJIN01000146">
    <property type="protein sequence ID" value="SPD74346.1"/>
    <property type="molecule type" value="Genomic_DNA"/>
</dbReference>
<sequence>MFPGLRFPAAWCYPQSFPCFPSCGRFPGRFLLRLRQLLKQGRGPLGGRRLRSLGCLTLTGDLGGLEVLEVATDHPVQPLGGVPVAGLLRPSQLEKIDRHQLDLHEVRALVEHEVLVELADDGLEEGALLRREEAVGVDAVAQAVLVARSCAAAGPSLGGLADLLLGHGVTVPAFELTRVVFSDPVLGLVVCHDHRVSRFGISGFGAEGEFRPLQGKPP</sequence>
<organism evidence="1">
    <name type="scientific">uncultured Desulfobacterium sp</name>
    <dbReference type="NCBI Taxonomy" id="201089"/>
    <lineage>
        <taxon>Bacteria</taxon>
        <taxon>Pseudomonadati</taxon>
        <taxon>Thermodesulfobacteriota</taxon>
        <taxon>Desulfobacteria</taxon>
        <taxon>Desulfobacterales</taxon>
        <taxon>Desulfobacteriaceae</taxon>
        <taxon>Desulfobacterium</taxon>
        <taxon>environmental samples</taxon>
    </lineage>
</organism>
<name>A0A445MXY3_9BACT</name>
<proteinExistence type="predicted"/>